<dbReference type="Pfam" id="PF12854">
    <property type="entry name" value="PPR_1"/>
    <property type="match status" value="1"/>
</dbReference>
<protein>
    <recommendedName>
        <fullName evidence="5">Pentatricopeptide repeat-containing protein</fullName>
    </recommendedName>
</protein>
<dbReference type="Pfam" id="PF13041">
    <property type="entry name" value="PPR_2"/>
    <property type="match status" value="3"/>
</dbReference>
<dbReference type="FunFam" id="1.25.40.10:FF:000355">
    <property type="entry name" value="Pentatricopeptide repeat-containing protein"/>
    <property type="match status" value="1"/>
</dbReference>
<dbReference type="PROSITE" id="PS51375">
    <property type="entry name" value="PPR"/>
    <property type="match status" value="4"/>
</dbReference>
<evidence type="ECO:0000256" key="1">
    <source>
        <dbReference type="ARBA" id="ARBA00022737"/>
    </source>
</evidence>
<feature type="repeat" description="PPR" evidence="2">
    <location>
        <begin position="478"/>
        <end position="512"/>
    </location>
</feature>
<evidence type="ECO:0008006" key="5">
    <source>
        <dbReference type="Google" id="ProtNLM"/>
    </source>
</evidence>
<dbReference type="AlphaFoldDB" id="A0AAW1HNV7"/>
<dbReference type="PANTHER" id="PTHR47926:SF532">
    <property type="entry name" value="PENTACOTRIPEPTIDE-REPEAT REGION OF PRORP DOMAIN-CONTAINING PROTEIN"/>
    <property type="match status" value="1"/>
</dbReference>
<feature type="repeat" description="PPR" evidence="2">
    <location>
        <begin position="377"/>
        <end position="411"/>
    </location>
</feature>
<proteinExistence type="predicted"/>
<sequence length="703" mass="77884">MFRKPYFRRFFTWSGISSAEILNYPCLNTVVNSLPQSTHVLNLYQINAQLKDFVKSGRLNDARQLFDEMPQRDEVSWTNVISGHVNASNYGEALGLFSRMWVDPTVGVDNFVLSLALKASGLDNNVVYGRLLHGVSLKNSLIDSVFVGSSLVDMYAKCGEISESCRVFDEMPERNVVSWTAIITGLVKCGYCKEGLQYFSDMWRSRVHCDAYCFAIALKACADSYDVEHGKEIHTQAIKRGFNATPYVANTLATMYNKCGKLDYGMCLFGRIRTPDVVGWTSLITSYVQMGRDDIAVQQFILLRNSDVSPNEYTFAAVISACTHLGKLNLGEQLHAHVIKTGVMDALSVANSVMTLYSRCGRLNSASVVFRTMTRKDIVSWSSIIAGYSQAGYAKEAFEFLSWMRREGPKATEFALASVLSVSGSMAILKQGKQVHANTFKVGLDHTPLVQSALITMYSKCGSIRDASETYNSTTSDDVVSWTSMVNGFAEHGRTQDAIELFEKKLEVGLTPDAVTFIGVLSACNHAGLVDLGYRYFNSMTGKFNITPSKEHYGCMIDLLCKAGKLVEAENMINSMPFEADEVVWSTFLRACRAHGEVERAIHAAEKILKFNPTCAGTLTTLANIYSAKGKWREAADIRKLMRSKGVIKEAGSSWIEIEDEFTAFVSGDRTHPNGDLIYNVLDLLISGVDATVPEVDTLLFDE</sequence>
<keyword evidence="4" id="KW-1185">Reference proteome</keyword>
<dbReference type="SUPFAM" id="SSF48452">
    <property type="entry name" value="TPR-like"/>
    <property type="match status" value="1"/>
</dbReference>
<feature type="repeat" description="PPR" evidence="2">
    <location>
        <begin position="276"/>
        <end position="310"/>
    </location>
</feature>
<evidence type="ECO:0000313" key="3">
    <source>
        <dbReference type="EMBL" id="KAK9678401.1"/>
    </source>
</evidence>
<dbReference type="FunFam" id="1.25.40.10:FF:000073">
    <property type="entry name" value="Pentatricopeptide repeat-containing protein chloroplastic"/>
    <property type="match status" value="1"/>
</dbReference>
<accession>A0AAW1HNV7</accession>
<feature type="repeat" description="PPR" evidence="2">
    <location>
        <begin position="144"/>
        <end position="178"/>
    </location>
</feature>
<dbReference type="Pfam" id="PF01535">
    <property type="entry name" value="PPR"/>
    <property type="match status" value="4"/>
</dbReference>
<reference evidence="3 4" key="1">
    <citation type="submission" date="2024-03" db="EMBL/GenBank/DDBJ databases">
        <title>WGS assembly of Saponaria officinalis var. Norfolk2.</title>
        <authorList>
            <person name="Jenkins J."/>
            <person name="Shu S."/>
            <person name="Grimwood J."/>
            <person name="Barry K."/>
            <person name="Goodstein D."/>
            <person name="Schmutz J."/>
            <person name="Leebens-Mack J."/>
            <person name="Osbourn A."/>
        </authorList>
    </citation>
    <scope>NUCLEOTIDE SEQUENCE [LARGE SCALE GENOMIC DNA]</scope>
    <source>
        <strain evidence="4">cv. Norfolk2</strain>
        <strain evidence="3">JIC</strain>
        <tissue evidence="3">Leaf</tissue>
    </source>
</reference>
<gene>
    <name evidence="3" type="ORF">RND81_11G209000</name>
</gene>
<dbReference type="Gene3D" id="1.25.40.10">
    <property type="entry name" value="Tetratricopeptide repeat domain"/>
    <property type="match status" value="5"/>
</dbReference>
<evidence type="ECO:0000256" key="2">
    <source>
        <dbReference type="PROSITE-ProRule" id="PRU00708"/>
    </source>
</evidence>
<dbReference type="FunFam" id="1.25.40.10:FF:000090">
    <property type="entry name" value="Pentatricopeptide repeat-containing protein, chloroplastic"/>
    <property type="match status" value="1"/>
</dbReference>
<dbReference type="GO" id="GO:0003729">
    <property type="term" value="F:mRNA binding"/>
    <property type="evidence" value="ECO:0007669"/>
    <property type="project" value="UniProtKB-ARBA"/>
</dbReference>
<keyword evidence="1" id="KW-0677">Repeat</keyword>
<dbReference type="InterPro" id="IPR046848">
    <property type="entry name" value="E_motif"/>
</dbReference>
<dbReference type="Proteomes" id="UP001443914">
    <property type="component" value="Unassembled WGS sequence"/>
</dbReference>
<dbReference type="PANTHER" id="PTHR47926">
    <property type="entry name" value="PENTATRICOPEPTIDE REPEAT-CONTAINING PROTEIN"/>
    <property type="match status" value="1"/>
</dbReference>
<dbReference type="EMBL" id="JBDFQZ010000011">
    <property type="protein sequence ID" value="KAK9678402.1"/>
    <property type="molecule type" value="Genomic_DNA"/>
</dbReference>
<organism evidence="3 4">
    <name type="scientific">Saponaria officinalis</name>
    <name type="common">Common soapwort</name>
    <name type="synonym">Lychnis saponaria</name>
    <dbReference type="NCBI Taxonomy" id="3572"/>
    <lineage>
        <taxon>Eukaryota</taxon>
        <taxon>Viridiplantae</taxon>
        <taxon>Streptophyta</taxon>
        <taxon>Embryophyta</taxon>
        <taxon>Tracheophyta</taxon>
        <taxon>Spermatophyta</taxon>
        <taxon>Magnoliopsida</taxon>
        <taxon>eudicotyledons</taxon>
        <taxon>Gunneridae</taxon>
        <taxon>Pentapetalae</taxon>
        <taxon>Caryophyllales</taxon>
        <taxon>Caryophyllaceae</taxon>
        <taxon>Caryophylleae</taxon>
        <taxon>Saponaria</taxon>
    </lineage>
</organism>
<evidence type="ECO:0000313" key="4">
    <source>
        <dbReference type="Proteomes" id="UP001443914"/>
    </source>
</evidence>
<dbReference type="NCBIfam" id="TIGR00756">
    <property type="entry name" value="PPR"/>
    <property type="match status" value="4"/>
</dbReference>
<comment type="caution">
    <text evidence="3">The sequence shown here is derived from an EMBL/GenBank/DDBJ whole genome shotgun (WGS) entry which is preliminary data.</text>
</comment>
<dbReference type="GO" id="GO:0009451">
    <property type="term" value="P:RNA modification"/>
    <property type="evidence" value="ECO:0007669"/>
    <property type="project" value="InterPro"/>
</dbReference>
<dbReference type="Pfam" id="PF20431">
    <property type="entry name" value="E_motif"/>
    <property type="match status" value="1"/>
</dbReference>
<dbReference type="InterPro" id="IPR002885">
    <property type="entry name" value="PPR_rpt"/>
</dbReference>
<dbReference type="InterPro" id="IPR046960">
    <property type="entry name" value="PPR_At4g14850-like_plant"/>
</dbReference>
<name>A0AAW1HNV7_SAPOF</name>
<dbReference type="InterPro" id="IPR011990">
    <property type="entry name" value="TPR-like_helical_dom_sf"/>
</dbReference>
<dbReference type="EMBL" id="JBDFQZ010000011">
    <property type="protein sequence ID" value="KAK9678401.1"/>
    <property type="molecule type" value="Genomic_DNA"/>
</dbReference>
<dbReference type="FunFam" id="1.25.40.10:FF:000343">
    <property type="entry name" value="Pentatricopeptide repeat-containing protein At3g58590"/>
    <property type="match status" value="1"/>
</dbReference>